<evidence type="ECO:0000313" key="13">
    <source>
        <dbReference type="Proteomes" id="UP000515123"/>
    </source>
</evidence>
<dbReference type="InterPro" id="IPR001128">
    <property type="entry name" value="Cyt_P450"/>
</dbReference>
<evidence type="ECO:0000256" key="6">
    <source>
        <dbReference type="ARBA" id="ARBA00022989"/>
    </source>
</evidence>
<dbReference type="OrthoDB" id="610334at2759"/>
<dbReference type="InterPro" id="IPR036396">
    <property type="entry name" value="Cyt_P450_sf"/>
</dbReference>
<dbReference type="GO" id="GO:0010268">
    <property type="term" value="P:brassinosteroid homeostasis"/>
    <property type="evidence" value="ECO:0007669"/>
    <property type="project" value="TreeGrafter"/>
</dbReference>
<dbReference type="GO" id="GO:0004497">
    <property type="term" value="F:monooxygenase activity"/>
    <property type="evidence" value="ECO:0007669"/>
    <property type="project" value="UniProtKB-KW"/>
</dbReference>
<evidence type="ECO:0000256" key="11">
    <source>
        <dbReference type="RuleBase" id="RU000461"/>
    </source>
</evidence>
<dbReference type="PRINTS" id="PR00385">
    <property type="entry name" value="P450"/>
</dbReference>
<sequence length="481" mass="54424">MMIPFSTVLVIIFTIVVSPAIAIAVGVSLKSYRKKRNPKFPPGAMGWPLVGSTFSFFKPHPPSSLGDFMEQHLSRYGKVFSMSFLGEMVVVSADAELNRYVLQNEMRLFRNSLPAHFRKLIGDFSMAMLMGDAYRHKKTVLLAFLNKARLQGGFVRGVERLADTLTASWTDRGVIFAREEANKFSFYVIAKKAMGLTPEDSEAEQLRRDYMTLYKGIHALPINLPGSTHREALKARANIVKTIKKKLDERKARGSGDEEDDLLGCLIEEGTYDWENICDTVQGFIFAGLVTSSTVMSLAMYFLENCPKALEQMREEHLECMRSKKQNGDGKLTWDDYRNMEFTQNVISETLRLGNVVGNLWKKAMKDVEFKGYFIPEGTTVITHLAAVHLDPSVFENPGQFNPWRWSAKDVKKANNLLPFGGGVRHCMGSELARVEISVFLHYLILNYNWESVEPDQPVSFPQVTFLKDLPIRVRAADYGL</sequence>
<dbReference type="SUPFAM" id="SSF48264">
    <property type="entry name" value="Cytochrome P450"/>
    <property type="match status" value="1"/>
</dbReference>
<evidence type="ECO:0000256" key="2">
    <source>
        <dbReference type="ARBA" id="ARBA00010617"/>
    </source>
</evidence>
<dbReference type="InterPro" id="IPR017972">
    <property type="entry name" value="Cyt_P450_CS"/>
</dbReference>
<accession>A0A6P5EKD4</accession>
<dbReference type="RefSeq" id="XP_020083879.1">
    <property type="nucleotide sequence ID" value="XM_020228290.1"/>
</dbReference>
<keyword evidence="5" id="KW-0443">Lipid metabolism</keyword>
<keyword evidence="13" id="KW-1185">Reference proteome</keyword>
<evidence type="ECO:0000256" key="10">
    <source>
        <dbReference type="PIRSR" id="PIRSR602401-1"/>
    </source>
</evidence>
<dbReference type="PROSITE" id="PS00086">
    <property type="entry name" value="CYTOCHROME_P450"/>
    <property type="match status" value="1"/>
</dbReference>
<gene>
    <name evidence="14" type="primary">LOC109707175</name>
</gene>
<dbReference type="GO" id="GO:0016132">
    <property type="term" value="P:brassinosteroid biosynthetic process"/>
    <property type="evidence" value="ECO:0007669"/>
    <property type="project" value="TreeGrafter"/>
</dbReference>
<dbReference type="GO" id="GO:0016020">
    <property type="term" value="C:membrane"/>
    <property type="evidence" value="ECO:0007669"/>
    <property type="project" value="UniProtKB-SubCell"/>
</dbReference>
<keyword evidence="4 10" id="KW-0479">Metal-binding</keyword>
<evidence type="ECO:0000256" key="1">
    <source>
        <dbReference type="ARBA" id="ARBA00004167"/>
    </source>
</evidence>
<keyword evidence="3 12" id="KW-0812">Transmembrane</keyword>
<keyword evidence="8 10" id="KW-0408">Iron</keyword>
<comment type="cofactor">
    <cofactor evidence="10">
        <name>heme</name>
        <dbReference type="ChEBI" id="CHEBI:30413"/>
    </cofactor>
</comment>
<evidence type="ECO:0000256" key="9">
    <source>
        <dbReference type="ARBA" id="ARBA00023136"/>
    </source>
</evidence>
<evidence type="ECO:0000256" key="4">
    <source>
        <dbReference type="ARBA" id="ARBA00022723"/>
    </source>
</evidence>
<evidence type="ECO:0000313" key="14">
    <source>
        <dbReference type="RefSeq" id="XP_020083879.1"/>
    </source>
</evidence>
<dbReference type="PANTHER" id="PTHR24286:SF194">
    <property type="entry name" value="STEROID (22S)-HYDROXYLASE"/>
    <property type="match status" value="1"/>
</dbReference>
<dbReference type="GO" id="GO:0005506">
    <property type="term" value="F:iron ion binding"/>
    <property type="evidence" value="ECO:0007669"/>
    <property type="project" value="InterPro"/>
</dbReference>
<keyword evidence="5" id="KW-0752">Steroid biosynthesis</keyword>
<evidence type="ECO:0000256" key="12">
    <source>
        <dbReference type="SAM" id="Phobius"/>
    </source>
</evidence>
<dbReference type="AlphaFoldDB" id="A0A6P5EKD4"/>
<evidence type="ECO:0000256" key="3">
    <source>
        <dbReference type="ARBA" id="ARBA00022692"/>
    </source>
</evidence>
<dbReference type="PANTHER" id="PTHR24286">
    <property type="entry name" value="CYTOCHROME P450 26"/>
    <property type="match status" value="1"/>
</dbReference>
<keyword evidence="7 11" id="KW-0560">Oxidoreductase</keyword>
<dbReference type="Gene3D" id="1.10.630.10">
    <property type="entry name" value="Cytochrome P450"/>
    <property type="match status" value="1"/>
</dbReference>
<dbReference type="CDD" id="cd11043">
    <property type="entry name" value="CYP90-like"/>
    <property type="match status" value="1"/>
</dbReference>
<dbReference type="Proteomes" id="UP000515123">
    <property type="component" value="Linkage group 3"/>
</dbReference>
<keyword evidence="5" id="KW-0444">Lipid biosynthesis</keyword>
<comment type="subcellular location">
    <subcellularLocation>
        <location evidence="1">Membrane</location>
        <topology evidence="1">Single-pass membrane protein</topology>
    </subcellularLocation>
</comment>
<proteinExistence type="inferred from homology"/>
<comment type="similarity">
    <text evidence="2 11">Belongs to the cytochrome P450 family.</text>
</comment>
<reference evidence="13" key="1">
    <citation type="journal article" date="2015" name="Nat. Genet.">
        <title>The pineapple genome and the evolution of CAM photosynthesis.</title>
        <authorList>
            <person name="Ming R."/>
            <person name="VanBuren R."/>
            <person name="Wai C.M."/>
            <person name="Tang H."/>
            <person name="Schatz M.C."/>
            <person name="Bowers J.E."/>
            <person name="Lyons E."/>
            <person name="Wang M.L."/>
            <person name="Chen J."/>
            <person name="Biggers E."/>
            <person name="Zhang J."/>
            <person name="Huang L."/>
            <person name="Zhang L."/>
            <person name="Miao W."/>
            <person name="Zhang J."/>
            <person name="Ye Z."/>
            <person name="Miao C."/>
            <person name="Lin Z."/>
            <person name="Wang H."/>
            <person name="Zhou H."/>
            <person name="Yim W.C."/>
            <person name="Priest H.D."/>
            <person name="Zheng C."/>
            <person name="Woodhouse M."/>
            <person name="Edger P.P."/>
            <person name="Guyot R."/>
            <person name="Guo H.B."/>
            <person name="Guo H."/>
            <person name="Zheng G."/>
            <person name="Singh R."/>
            <person name="Sharma A."/>
            <person name="Min X."/>
            <person name="Zheng Y."/>
            <person name="Lee H."/>
            <person name="Gurtowski J."/>
            <person name="Sedlazeck F.J."/>
            <person name="Harkess A."/>
            <person name="McKain M.R."/>
            <person name="Liao Z."/>
            <person name="Fang J."/>
            <person name="Liu J."/>
            <person name="Zhang X."/>
            <person name="Zhang Q."/>
            <person name="Hu W."/>
            <person name="Qin Y."/>
            <person name="Wang K."/>
            <person name="Chen L.Y."/>
            <person name="Shirley N."/>
            <person name="Lin Y.R."/>
            <person name="Liu L.Y."/>
            <person name="Hernandez A.G."/>
            <person name="Wright C.L."/>
            <person name="Bulone V."/>
            <person name="Tuskan G.A."/>
            <person name="Heath K."/>
            <person name="Zee F."/>
            <person name="Moore P.H."/>
            <person name="Sunkar R."/>
            <person name="Leebens-Mack J.H."/>
            <person name="Mockler T."/>
            <person name="Bennetzen J.L."/>
            <person name="Freeling M."/>
            <person name="Sankoff D."/>
            <person name="Paterson A.H."/>
            <person name="Zhu X."/>
            <person name="Yang X."/>
            <person name="Smith J.A."/>
            <person name="Cushman J.C."/>
            <person name="Paull R.E."/>
            <person name="Yu Q."/>
        </authorList>
    </citation>
    <scope>NUCLEOTIDE SEQUENCE [LARGE SCALE GENOMIC DNA]</scope>
    <source>
        <strain evidence="13">cv. F153</strain>
    </source>
</reference>
<dbReference type="GO" id="GO:0016125">
    <property type="term" value="P:sterol metabolic process"/>
    <property type="evidence" value="ECO:0007669"/>
    <property type="project" value="TreeGrafter"/>
</dbReference>
<dbReference type="Pfam" id="PF00067">
    <property type="entry name" value="p450"/>
    <property type="match status" value="1"/>
</dbReference>
<keyword evidence="9 12" id="KW-0472">Membrane</keyword>
<protein>
    <submittedName>
        <fullName evidence="14">Cytochrome P450 90B1-like</fullName>
    </submittedName>
</protein>
<dbReference type="GO" id="GO:0016705">
    <property type="term" value="F:oxidoreductase activity, acting on paired donors, with incorporation or reduction of molecular oxygen"/>
    <property type="evidence" value="ECO:0007669"/>
    <property type="project" value="InterPro"/>
</dbReference>
<dbReference type="GeneID" id="109707175"/>
<name>A0A6P5EKD4_ANACO</name>
<keyword evidence="6 12" id="KW-1133">Transmembrane helix</keyword>
<feature type="binding site" description="axial binding residue" evidence="10">
    <location>
        <position position="427"/>
    </location>
    <ligand>
        <name>heme</name>
        <dbReference type="ChEBI" id="CHEBI:30413"/>
    </ligand>
    <ligandPart>
        <name>Fe</name>
        <dbReference type="ChEBI" id="CHEBI:18248"/>
    </ligandPart>
</feature>
<dbReference type="InterPro" id="IPR002401">
    <property type="entry name" value="Cyt_P450_E_grp-I"/>
</dbReference>
<feature type="transmembrane region" description="Helical" evidence="12">
    <location>
        <begin position="284"/>
        <end position="303"/>
    </location>
</feature>
<organism evidence="13 14">
    <name type="scientific">Ananas comosus</name>
    <name type="common">Pineapple</name>
    <name type="synonym">Ananas ananas</name>
    <dbReference type="NCBI Taxonomy" id="4615"/>
    <lineage>
        <taxon>Eukaryota</taxon>
        <taxon>Viridiplantae</taxon>
        <taxon>Streptophyta</taxon>
        <taxon>Embryophyta</taxon>
        <taxon>Tracheophyta</taxon>
        <taxon>Spermatophyta</taxon>
        <taxon>Magnoliopsida</taxon>
        <taxon>Liliopsida</taxon>
        <taxon>Poales</taxon>
        <taxon>Bromeliaceae</taxon>
        <taxon>Bromelioideae</taxon>
        <taxon>Ananas</taxon>
    </lineage>
</organism>
<evidence type="ECO:0000256" key="7">
    <source>
        <dbReference type="ARBA" id="ARBA00023002"/>
    </source>
</evidence>
<evidence type="ECO:0000256" key="8">
    <source>
        <dbReference type="ARBA" id="ARBA00023004"/>
    </source>
</evidence>
<dbReference type="GO" id="GO:0020037">
    <property type="term" value="F:heme binding"/>
    <property type="evidence" value="ECO:0007669"/>
    <property type="project" value="InterPro"/>
</dbReference>
<keyword evidence="10 11" id="KW-0349">Heme</keyword>
<dbReference type="PRINTS" id="PR00463">
    <property type="entry name" value="EP450I"/>
</dbReference>
<keyword evidence="11" id="KW-0503">Monooxygenase</keyword>
<reference evidence="14" key="2">
    <citation type="submission" date="2025-08" db="UniProtKB">
        <authorList>
            <consortium name="RefSeq"/>
        </authorList>
    </citation>
    <scope>IDENTIFICATION</scope>
    <source>
        <tissue evidence="14">Leaf</tissue>
    </source>
</reference>
<evidence type="ECO:0000256" key="5">
    <source>
        <dbReference type="ARBA" id="ARBA00022955"/>
    </source>
</evidence>